<dbReference type="AlphaFoldDB" id="A0A4U0TSJ0"/>
<evidence type="ECO:0000256" key="4">
    <source>
        <dbReference type="ARBA" id="ARBA00022737"/>
    </source>
</evidence>
<evidence type="ECO:0000313" key="12">
    <source>
        <dbReference type="Proteomes" id="UP000308549"/>
    </source>
</evidence>
<feature type="coiled-coil region" evidence="8">
    <location>
        <begin position="824"/>
        <end position="858"/>
    </location>
</feature>
<accession>A0A4U0TSJ0</accession>
<dbReference type="EMBL" id="NAJL01000037">
    <property type="protein sequence ID" value="TKA25193.1"/>
    <property type="molecule type" value="Genomic_DNA"/>
</dbReference>
<evidence type="ECO:0000256" key="7">
    <source>
        <dbReference type="ARBA" id="ARBA00022833"/>
    </source>
</evidence>
<dbReference type="InterPro" id="IPR044066">
    <property type="entry name" value="TRIAD_supradom"/>
</dbReference>
<dbReference type="Pfam" id="PF26200">
    <property type="entry name" value="Rcat_RNF216"/>
    <property type="match status" value="1"/>
</dbReference>
<dbReference type="CDD" id="cd20339">
    <property type="entry name" value="BRcat_RBR_RNF216"/>
    <property type="match status" value="1"/>
</dbReference>
<evidence type="ECO:0000256" key="3">
    <source>
        <dbReference type="ARBA" id="ARBA00022723"/>
    </source>
</evidence>
<dbReference type="InterPro" id="IPR047545">
    <property type="entry name" value="BRcat_RBR_RNF216"/>
</dbReference>
<dbReference type="PANTHER" id="PTHR22770:SF47">
    <property type="entry name" value="E3 UBIQUITIN-PROTEIN LIGASE RNF216"/>
    <property type="match status" value="1"/>
</dbReference>
<dbReference type="Proteomes" id="UP000308549">
    <property type="component" value="Unassembled WGS sequence"/>
</dbReference>
<dbReference type="InterPro" id="IPR051628">
    <property type="entry name" value="LUBAC_E3_Ligases"/>
</dbReference>
<evidence type="ECO:0000259" key="10">
    <source>
        <dbReference type="PROSITE" id="PS51873"/>
    </source>
</evidence>
<protein>
    <recommendedName>
        <fullName evidence="10">RING-type domain-containing protein</fullName>
    </recommendedName>
</protein>
<keyword evidence="12" id="KW-1185">Reference proteome</keyword>
<keyword evidence="8" id="KW-0175">Coiled coil</keyword>
<proteinExistence type="predicted"/>
<feature type="domain" description="RING-type" evidence="10">
    <location>
        <begin position="335"/>
        <end position="556"/>
    </location>
</feature>
<evidence type="ECO:0000313" key="11">
    <source>
        <dbReference type="EMBL" id="TKA25193.1"/>
    </source>
</evidence>
<name>A0A4U0TSJ0_9PEZI</name>
<dbReference type="CDD" id="cd20353">
    <property type="entry name" value="Rcat_RBR_RNF216"/>
    <property type="match status" value="1"/>
</dbReference>
<evidence type="ECO:0000256" key="8">
    <source>
        <dbReference type="SAM" id="Coils"/>
    </source>
</evidence>
<evidence type="ECO:0000256" key="6">
    <source>
        <dbReference type="ARBA" id="ARBA00022786"/>
    </source>
</evidence>
<keyword evidence="5" id="KW-0863">Zinc-finger</keyword>
<evidence type="ECO:0000256" key="5">
    <source>
        <dbReference type="ARBA" id="ARBA00022771"/>
    </source>
</evidence>
<feature type="compositionally biased region" description="Polar residues" evidence="9">
    <location>
        <begin position="1"/>
        <end position="11"/>
    </location>
</feature>
<dbReference type="GO" id="GO:0016740">
    <property type="term" value="F:transferase activity"/>
    <property type="evidence" value="ECO:0007669"/>
    <property type="project" value="UniProtKB-KW"/>
</dbReference>
<feature type="region of interest" description="Disordered" evidence="9">
    <location>
        <begin position="692"/>
        <end position="726"/>
    </location>
</feature>
<keyword evidence="2" id="KW-0808">Transferase</keyword>
<comment type="pathway">
    <text evidence="1">Protein modification; protein ubiquitination.</text>
</comment>
<evidence type="ECO:0000256" key="1">
    <source>
        <dbReference type="ARBA" id="ARBA00004906"/>
    </source>
</evidence>
<dbReference type="InterPro" id="IPR047546">
    <property type="entry name" value="Rcat_RBR_RNF216"/>
</dbReference>
<evidence type="ECO:0000256" key="9">
    <source>
        <dbReference type="SAM" id="MobiDB-lite"/>
    </source>
</evidence>
<organism evidence="11 12">
    <name type="scientific">Salinomyces thailandicus</name>
    <dbReference type="NCBI Taxonomy" id="706561"/>
    <lineage>
        <taxon>Eukaryota</taxon>
        <taxon>Fungi</taxon>
        <taxon>Dikarya</taxon>
        <taxon>Ascomycota</taxon>
        <taxon>Pezizomycotina</taxon>
        <taxon>Dothideomycetes</taxon>
        <taxon>Dothideomycetidae</taxon>
        <taxon>Mycosphaerellales</taxon>
        <taxon>Teratosphaeriaceae</taxon>
        <taxon>Salinomyces</taxon>
    </lineage>
</organism>
<keyword evidence="3" id="KW-0479">Metal-binding</keyword>
<keyword evidence="4" id="KW-0677">Repeat</keyword>
<feature type="region of interest" description="Disordered" evidence="9">
    <location>
        <begin position="177"/>
        <end position="209"/>
    </location>
</feature>
<keyword evidence="6" id="KW-0833">Ubl conjugation pathway</keyword>
<keyword evidence="7" id="KW-0862">Zinc</keyword>
<dbReference type="GO" id="GO:0008270">
    <property type="term" value="F:zinc ion binding"/>
    <property type="evidence" value="ECO:0007669"/>
    <property type="project" value="UniProtKB-KW"/>
</dbReference>
<feature type="region of interest" description="Disordered" evidence="9">
    <location>
        <begin position="755"/>
        <end position="774"/>
    </location>
</feature>
<dbReference type="Gene3D" id="1.20.120.1750">
    <property type="match status" value="1"/>
</dbReference>
<reference evidence="11 12" key="1">
    <citation type="submission" date="2017-03" db="EMBL/GenBank/DDBJ databases">
        <title>Genomes of endolithic fungi from Antarctica.</title>
        <authorList>
            <person name="Coleine C."/>
            <person name="Masonjones S."/>
            <person name="Stajich J.E."/>
        </authorList>
    </citation>
    <scope>NUCLEOTIDE SEQUENCE [LARGE SCALE GENOMIC DNA]</scope>
    <source>
        <strain evidence="11 12">CCFEE 6315</strain>
    </source>
</reference>
<dbReference type="OrthoDB" id="10009520at2759"/>
<dbReference type="SUPFAM" id="SSF57850">
    <property type="entry name" value="RING/U-box"/>
    <property type="match status" value="2"/>
</dbReference>
<evidence type="ECO:0000256" key="2">
    <source>
        <dbReference type="ARBA" id="ARBA00022679"/>
    </source>
</evidence>
<dbReference type="PANTHER" id="PTHR22770">
    <property type="entry name" value="UBIQUITIN CONJUGATING ENZYME 7 INTERACTING PROTEIN-RELATED"/>
    <property type="match status" value="1"/>
</dbReference>
<sequence>MASTAAPQQQPDPEVVDLTGDDSDPEGTAAAQRVANDPLNFNEYDNLFPFDDARFLYDHPAPGAFPEPSLEPNSGAKGKVVVLADGEEIFIPDEGEPGTGPSVRTLGCATDTRHDDAVAASQDEQGFSVDVCLQRVLEIFPDISHEHVRKLYGEIIGNEAYSRVSSAATLDHVMDKLMSDPSYPKQEKGRQVGQKRKREDSPEELASRKWEMEDRPVVPQFLKGSMQAMLKSEYPDMTVKFINDTLAKEKHFYQAYVALAHAKDSPERAYSKGRPSVKFLANADVMAANAGWPALEEELTAARQRVAKIRTQKAEEDAKKQVEEENLRRAMERGETAECSACFDDLPMNRQIHCDGATAHFTCYDCMTTFIKSEVGESRCRVVCPAGCGAAFAPNQLNTLEDKQLLNKLAELEQEKAIRDAGLADLEECPFCDYKAILPPVEEDFEFRCANPECEKTSCRRCKSLSHIPISCEQHAKDNKINSRHKIEEAMTAAMVRSCNKCKKQFIKDYGCNKMSCPSCGNLQCYVCSKSLKDYEHFDQSSHGRGRNEGKCPLYDNVEERHEREVKEAETAAKKQMLEENPEISAEDLEIKLSDSVRKADIDKAARAARGHAGLPYEGHAFLQHPYLPEARGRQGRGVFHWRDEEANMDERVRMYHHRYLPPHRLAAPNPLHIPPRAPHAMLERDNMPPPQRAHPALPAYNQPPGYGVQQLAPPPPRPAPEAFLGNPLFDAALNGRYAGPQNPFEELRPWQQLHRAPAPAPGAADPQNHDLDAPYLEDQHRHDLRAYLEEEAPEEILDRPAVARFFAEQREQLQREQLDRQRRNEAAIEVLRLRERRRELEERRRELEVTAEMVQRARGFGPRRG</sequence>
<gene>
    <name evidence="11" type="ORF">B0A50_05891</name>
</gene>
<feature type="compositionally biased region" description="Basic and acidic residues" evidence="9">
    <location>
        <begin position="197"/>
        <end position="209"/>
    </location>
</feature>
<feature type="region of interest" description="Disordered" evidence="9">
    <location>
        <begin position="1"/>
        <end position="38"/>
    </location>
</feature>
<comment type="caution">
    <text evidence="11">The sequence shown here is derived from an EMBL/GenBank/DDBJ whole genome shotgun (WGS) entry which is preliminary data.</text>
</comment>
<dbReference type="PROSITE" id="PS51873">
    <property type="entry name" value="TRIAD"/>
    <property type="match status" value="1"/>
</dbReference>